<feature type="non-terminal residue" evidence="1">
    <location>
        <position position="1"/>
    </location>
</feature>
<accession>X1III6</accession>
<sequence length="35" mass="3960">GINRDKVNPAQENTSIFLGTQVLAKIKDFLWARSK</sequence>
<proteinExistence type="predicted"/>
<evidence type="ECO:0000313" key="1">
    <source>
        <dbReference type="EMBL" id="GAH82231.1"/>
    </source>
</evidence>
<dbReference type="AlphaFoldDB" id="X1III6"/>
<gene>
    <name evidence="1" type="ORF">S03H2_64884</name>
</gene>
<reference evidence="1" key="1">
    <citation type="journal article" date="2014" name="Front. Microbiol.">
        <title>High frequency of phylogenetically diverse reductive dehalogenase-homologous genes in deep subseafloor sedimentary metagenomes.</title>
        <authorList>
            <person name="Kawai M."/>
            <person name="Futagami T."/>
            <person name="Toyoda A."/>
            <person name="Takaki Y."/>
            <person name="Nishi S."/>
            <person name="Hori S."/>
            <person name="Arai W."/>
            <person name="Tsubouchi T."/>
            <person name="Morono Y."/>
            <person name="Uchiyama I."/>
            <person name="Ito T."/>
            <person name="Fujiyama A."/>
            <person name="Inagaki F."/>
            <person name="Takami H."/>
        </authorList>
    </citation>
    <scope>NUCLEOTIDE SEQUENCE</scope>
    <source>
        <strain evidence="1">Expedition CK06-06</strain>
    </source>
</reference>
<comment type="caution">
    <text evidence="1">The sequence shown here is derived from an EMBL/GenBank/DDBJ whole genome shotgun (WGS) entry which is preliminary data.</text>
</comment>
<protein>
    <submittedName>
        <fullName evidence="1">Uncharacterized protein</fullName>
    </submittedName>
</protein>
<dbReference type="EMBL" id="BARU01042197">
    <property type="protein sequence ID" value="GAH82231.1"/>
    <property type="molecule type" value="Genomic_DNA"/>
</dbReference>
<organism evidence="1">
    <name type="scientific">marine sediment metagenome</name>
    <dbReference type="NCBI Taxonomy" id="412755"/>
    <lineage>
        <taxon>unclassified sequences</taxon>
        <taxon>metagenomes</taxon>
        <taxon>ecological metagenomes</taxon>
    </lineage>
</organism>
<name>X1III6_9ZZZZ</name>